<evidence type="ECO:0000256" key="2">
    <source>
        <dbReference type="SAM" id="MobiDB-lite"/>
    </source>
</evidence>
<dbReference type="InterPro" id="IPR008160">
    <property type="entry name" value="Collagen"/>
</dbReference>
<keyword evidence="1" id="KW-0677">Repeat</keyword>
<keyword evidence="3" id="KW-1133">Transmembrane helix</keyword>
<keyword evidence="3" id="KW-0472">Membrane</keyword>
<dbReference type="PANTHER" id="PTHR24637:SF310">
    <property type="entry name" value="NEMATODE CUTICLE COLLAGEN N-TERMINAL DOMAIN-CONTAINING PROTEIN"/>
    <property type="match status" value="1"/>
</dbReference>
<dbReference type="AlphaFoldDB" id="A0A1I7RTG2"/>
<dbReference type="eggNOG" id="KOG3544">
    <property type="taxonomic scope" value="Eukaryota"/>
</dbReference>
<feature type="compositionally biased region" description="Pro residues" evidence="2">
    <location>
        <begin position="163"/>
        <end position="181"/>
    </location>
</feature>
<evidence type="ECO:0000313" key="5">
    <source>
        <dbReference type="Proteomes" id="UP000095284"/>
    </source>
</evidence>
<dbReference type="InterPro" id="IPR002486">
    <property type="entry name" value="Col_cuticle_N"/>
</dbReference>
<dbReference type="PANTHER" id="PTHR24637">
    <property type="entry name" value="COLLAGEN"/>
    <property type="match status" value="1"/>
</dbReference>
<name>A0A1I7RTG2_BURXY</name>
<keyword evidence="3" id="KW-0812">Transmembrane</keyword>
<reference evidence="6" key="1">
    <citation type="submission" date="2016-11" db="UniProtKB">
        <authorList>
            <consortium name="WormBaseParasite"/>
        </authorList>
    </citation>
    <scope>IDENTIFICATION</scope>
</reference>
<feature type="transmembrane region" description="Helical" evidence="3">
    <location>
        <begin position="12"/>
        <end position="36"/>
    </location>
</feature>
<accession>A0A1I7RTG2</accession>
<dbReference type="Pfam" id="PF01484">
    <property type="entry name" value="Col_cuticle_N"/>
    <property type="match status" value="1"/>
</dbReference>
<dbReference type="Pfam" id="PF01391">
    <property type="entry name" value="Collagen"/>
    <property type="match status" value="1"/>
</dbReference>
<feature type="domain" description="Nematode cuticle collagen N-terminal" evidence="4">
    <location>
        <begin position="12"/>
        <end position="64"/>
    </location>
</feature>
<feature type="region of interest" description="Disordered" evidence="2">
    <location>
        <begin position="132"/>
        <end position="255"/>
    </location>
</feature>
<evidence type="ECO:0000259" key="4">
    <source>
        <dbReference type="SMART" id="SM01088"/>
    </source>
</evidence>
<dbReference type="Proteomes" id="UP000095284">
    <property type="component" value="Unplaced"/>
</dbReference>
<evidence type="ECO:0000256" key="3">
    <source>
        <dbReference type="SAM" id="Phobius"/>
    </source>
</evidence>
<feature type="compositionally biased region" description="Pro residues" evidence="2">
    <location>
        <begin position="207"/>
        <end position="222"/>
    </location>
</feature>
<protein>
    <submittedName>
        <fullName evidence="6">Col_cuticle_N domain-containing protein</fullName>
    </submittedName>
</protein>
<proteinExistence type="predicted"/>
<evidence type="ECO:0000313" key="6">
    <source>
        <dbReference type="WBParaSite" id="BXY_0401700.1"/>
    </source>
</evidence>
<sequence length="273" mass="27748">MDGKQEADGLRAIAFAGVTMATVATLFTVLSVPMIYSHLQHIQSGMQSEVDFCKMRSANVLREITRTQMMAGANPRVSRAIGKRQSYGGDSLGGYGGAAPAFTAPSSFGGSAPRGGFAAPARPACCGCGHSPNGPPGPPGEDGAPGEDGQQGPPGKDGAEGPTPRPAPAYSPCFDCPPGPQGAPGNAGPKGPSGLGGLPGQNKPRARPGPPGPLGPPGPQGPPGDQGQEGNPGHPGRLQDSAISHKAKKTQGQERTCFPDFMWSAKWPSTRWI</sequence>
<dbReference type="WBParaSite" id="BXY_0401700.1">
    <property type="protein sequence ID" value="BXY_0401700.1"/>
    <property type="gene ID" value="BXY_0401700"/>
</dbReference>
<feature type="compositionally biased region" description="Low complexity" evidence="2">
    <location>
        <begin position="223"/>
        <end position="232"/>
    </location>
</feature>
<organism evidence="5 6">
    <name type="scientific">Bursaphelenchus xylophilus</name>
    <name type="common">Pinewood nematode worm</name>
    <name type="synonym">Aphelenchoides xylophilus</name>
    <dbReference type="NCBI Taxonomy" id="6326"/>
    <lineage>
        <taxon>Eukaryota</taxon>
        <taxon>Metazoa</taxon>
        <taxon>Ecdysozoa</taxon>
        <taxon>Nematoda</taxon>
        <taxon>Chromadorea</taxon>
        <taxon>Rhabditida</taxon>
        <taxon>Tylenchina</taxon>
        <taxon>Tylenchomorpha</taxon>
        <taxon>Aphelenchoidea</taxon>
        <taxon>Aphelenchoididae</taxon>
        <taxon>Bursaphelenchus</taxon>
    </lineage>
</organism>
<dbReference type="SMART" id="SM01088">
    <property type="entry name" value="Col_cuticle_N"/>
    <property type="match status" value="1"/>
</dbReference>
<dbReference type="GO" id="GO:0042302">
    <property type="term" value="F:structural constituent of cuticle"/>
    <property type="evidence" value="ECO:0007669"/>
    <property type="project" value="InterPro"/>
</dbReference>
<feature type="compositionally biased region" description="Low complexity" evidence="2">
    <location>
        <begin position="147"/>
        <end position="156"/>
    </location>
</feature>
<evidence type="ECO:0000256" key="1">
    <source>
        <dbReference type="ARBA" id="ARBA00022737"/>
    </source>
</evidence>